<organism evidence="17 18">
    <name type="scientific">Candidatus Sysuiplasma superficiale</name>
    <dbReference type="NCBI Taxonomy" id="2823368"/>
    <lineage>
        <taxon>Archaea</taxon>
        <taxon>Methanobacteriati</taxon>
        <taxon>Thermoplasmatota</taxon>
        <taxon>Thermoplasmata</taxon>
        <taxon>Candidatus Sysuiplasmatales</taxon>
        <taxon>Candidatus Sysuiplasmataceae</taxon>
        <taxon>Candidatus Sysuiplasma</taxon>
    </lineage>
</organism>
<keyword evidence="7" id="KW-0949">S-adenosyl-L-methionine</keyword>
<dbReference type="CDD" id="cd02440">
    <property type="entry name" value="AdoMet_MTases"/>
    <property type="match status" value="1"/>
</dbReference>
<evidence type="ECO:0000256" key="13">
    <source>
        <dbReference type="ARBA" id="ARBA00066936"/>
    </source>
</evidence>
<reference evidence="17" key="1">
    <citation type="submission" date="2021-05" db="EMBL/GenBank/DDBJ databases">
        <title>Genomic insights into ecological role and evolution of a novel Thermoplasmata order Candidatus Sysuiplasmatales.</title>
        <authorList>
            <person name="Yuan Y."/>
        </authorList>
    </citation>
    <scope>NUCLEOTIDE SEQUENCE</scope>
    <source>
        <strain evidence="17">TUT19-bin139</strain>
        <strain evidence="16">YP2-bin.285</strain>
    </source>
</reference>
<sequence length="354" mass="39174">MEDISLIVELSLEHSTFPFAELESVCNMLGCSRPSALMRKGIAAVSCESVSAAFELCRRLAFSHSVSLLHGTFENFQDALKNASLLRGELSGRTFSVRIGTRDRELKRMVPEMEREFGKVLSAYGKVKLTGCDVEVLVFIEGGMCLLTTLQCRPDRRSIDRRKAAYRPFFSPVSLPPRYARALVNLCGVSEGDRIIDPFCGTGGILMEAVQMGITAVGSDLDPEMVEGTERNLREMGIAGKYELHCLDVSRITELGEFDAVITDPPYGRSSTTNREDLSSLYRRTVEAARAVLVDGGMLGMVVPDPVLIPLKSGMTAVYSLKQKVHRSLTRHYIVMRKDARSSDAERAVSWPQH</sequence>
<protein>
    <recommendedName>
        <fullName evidence="13">tRNA (guanine(10)-N(2))-dimethyltransferase</fullName>
        <ecNumber evidence="13">2.1.1.213</ecNumber>
    </recommendedName>
    <alternativeName>
        <fullName evidence="14">tRNA:G10 dimethyltransferase</fullName>
    </alternativeName>
</protein>
<keyword evidence="9" id="KW-0694">RNA-binding</keyword>
<comment type="similarity">
    <text evidence="12">Belongs to the methyltransferase superfamily. Trm-G10 family.</text>
</comment>
<dbReference type="EMBL" id="JAHEAC010000006">
    <property type="protein sequence ID" value="MBX8643392.1"/>
    <property type="molecule type" value="Genomic_DNA"/>
</dbReference>
<evidence type="ECO:0000259" key="15">
    <source>
        <dbReference type="Pfam" id="PF01170"/>
    </source>
</evidence>
<comment type="subcellular location">
    <subcellularLocation>
        <location evidence="1">Cytoplasm</location>
    </subcellularLocation>
</comment>
<evidence type="ECO:0000256" key="12">
    <source>
        <dbReference type="ARBA" id="ARBA00061338"/>
    </source>
</evidence>
<dbReference type="Proteomes" id="UP000716004">
    <property type="component" value="Unassembled WGS sequence"/>
</dbReference>
<evidence type="ECO:0000256" key="11">
    <source>
        <dbReference type="ARBA" id="ARBA00054380"/>
    </source>
</evidence>
<accession>A0A8J8CD92</accession>
<evidence type="ECO:0000256" key="5">
    <source>
        <dbReference type="ARBA" id="ARBA00022603"/>
    </source>
</evidence>
<evidence type="ECO:0000256" key="9">
    <source>
        <dbReference type="ARBA" id="ARBA00022884"/>
    </source>
</evidence>
<evidence type="ECO:0000256" key="4">
    <source>
        <dbReference type="ARBA" id="ARBA00022555"/>
    </source>
</evidence>
<evidence type="ECO:0000256" key="1">
    <source>
        <dbReference type="ARBA" id="ARBA00004496"/>
    </source>
</evidence>
<evidence type="ECO:0000256" key="7">
    <source>
        <dbReference type="ARBA" id="ARBA00022691"/>
    </source>
</evidence>
<evidence type="ECO:0000256" key="14">
    <source>
        <dbReference type="ARBA" id="ARBA00082665"/>
    </source>
</evidence>
<comment type="function">
    <text evidence="11">Catalyzes the adenosylmethionine-dependent methylation of the exocyclic amino group (N(2)) of guanosine at position 10 of various tRNAs. Acts via a two-step process that leads to the formation of either N(2)-monomethyl (m(2)G) or N(2)-dimethylguanosine (m(2)(2)G).</text>
</comment>
<evidence type="ECO:0000256" key="8">
    <source>
        <dbReference type="ARBA" id="ARBA00022694"/>
    </source>
</evidence>
<dbReference type="EC" id="2.1.1.213" evidence="13"/>
<dbReference type="Pfam" id="PF01170">
    <property type="entry name" value="UPF0020"/>
    <property type="match status" value="1"/>
</dbReference>
<dbReference type="EMBL" id="JAGVSJ010000014">
    <property type="protein sequence ID" value="MBX8632083.1"/>
    <property type="molecule type" value="Genomic_DNA"/>
</dbReference>
<keyword evidence="4" id="KW-0820">tRNA-binding</keyword>
<evidence type="ECO:0000256" key="10">
    <source>
        <dbReference type="ARBA" id="ARBA00051883"/>
    </source>
</evidence>
<dbReference type="GO" id="GO:0000049">
    <property type="term" value="F:tRNA binding"/>
    <property type="evidence" value="ECO:0007669"/>
    <property type="project" value="UniProtKB-KW"/>
</dbReference>
<dbReference type="SUPFAM" id="SSF143437">
    <property type="entry name" value="THUMP domain-like"/>
    <property type="match status" value="1"/>
</dbReference>
<dbReference type="GO" id="GO:0160101">
    <property type="term" value="F:tRNA (guanine(10)-N2)-dimethyltransferase activity"/>
    <property type="evidence" value="ECO:0007669"/>
    <property type="project" value="UniProtKB-EC"/>
</dbReference>
<evidence type="ECO:0000256" key="6">
    <source>
        <dbReference type="ARBA" id="ARBA00022679"/>
    </source>
</evidence>
<keyword evidence="5 17" id="KW-0489">Methyltransferase</keyword>
<dbReference type="GO" id="GO:0030488">
    <property type="term" value="P:tRNA methylation"/>
    <property type="evidence" value="ECO:0007669"/>
    <property type="project" value="TreeGrafter"/>
</dbReference>
<evidence type="ECO:0000256" key="3">
    <source>
        <dbReference type="ARBA" id="ARBA00022490"/>
    </source>
</evidence>
<keyword evidence="8" id="KW-0819">tRNA processing</keyword>
<dbReference type="InterPro" id="IPR002052">
    <property type="entry name" value="DNA_methylase_N6_adenine_CS"/>
</dbReference>
<keyword evidence="3" id="KW-0963">Cytoplasm</keyword>
<dbReference type="PANTHER" id="PTHR14911">
    <property type="entry name" value="THUMP DOMAIN-CONTAINING"/>
    <property type="match status" value="1"/>
</dbReference>
<evidence type="ECO:0000313" key="16">
    <source>
        <dbReference type="EMBL" id="MBX8632083.1"/>
    </source>
</evidence>
<dbReference type="FunFam" id="3.40.50.150:FF:000251">
    <property type="entry name" value="Putative RNA methylase"/>
    <property type="match status" value="1"/>
</dbReference>
<evidence type="ECO:0000313" key="18">
    <source>
        <dbReference type="Proteomes" id="UP000750197"/>
    </source>
</evidence>
<name>A0A8J8CD92_9ARCH</name>
<dbReference type="InterPro" id="IPR029063">
    <property type="entry name" value="SAM-dependent_MTases_sf"/>
</dbReference>
<dbReference type="GO" id="GO:0005737">
    <property type="term" value="C:cytoplasm"/>
    <property type="evidence" value="ECO:0007669"/>
    <property type="project" value="UniProtKB-SubCell"/>
</dbReference>
<feature type="domain" description="Ribosomal RNA large subunit methyltransferase K/L-like methyltransferase" evidence="15">
    <location>
        <begin position="165"/>
        <end position="304"/>
    </location>
</feature>
<dbReference type="PRINTS" id="PR00507">
    <property type="entry name" value="N12N6MTFRASE"/>
</dbReference>
<evidence type="ECO:0000313" key="17">
    <source>
        <dbReference type="EMBL" id="MBX8643392.1"/>
    </source>
</evidence>
<dbReference type="InterPro" id="IPR000241">
    <property type="entry name" value="RlmKL-like_Mtase"/>
</dbReference>
<dbReference type="PANTHER" id="PTHR14911:SF13">
    <property type="entry name" value="TRNA (GUANINE(6)-N2)-METHYLTRANSFERASE THUMP3"/>
    <property type="match status" value="1"/>
</dbReference>
<comment type="caution">
    <text evidence="17">The sequence shown here is derived from an EMBL/GenBank/DDBJ whole genome shotgun (WGS) entry which is preliminary data.</text>
</comment>
<proteinExistence type="inferred from homology"/>
<dbReference type="Proteomes" id="UP000750197">
    <property type="component" value="Unassembled WGS sequence"/>
</dbReference>
<dbReference type="SUPFAM" id="SSF53335">
    <property type="entry name" value="S-adenosyl-L-methionine-dependent methyltransferases"/>
    <property type="match status" value="1"/>
</dbReference>
<comment type="subunit">
    <text evidence="2">Monomer.</text>
</comment>
<evidence type="ECO:0000256" key="2">
    <source>
        <dbReference type="ARBA" id="ARBA00011245"/>
    </source>
</evidence>
<gene>
    <name evidence="16" type="ORF">J9259_06160</name>
    <name evidence="17" type="ORF">KIY12_01495</name>
</gene>
<keyword evidence="6" id="KW-0808">Transferase</keyword>
<dbReference type="PROSITE" id="PS00092">
    <property type="entry name" value="N6_MTASE"/>
    <property type="match status" value="1"/>
</dbReference>
<comment type="catalytic activity">
    <reaction evidence="10">
        <text>guanosine(10) in tRNA + 2 S-adenosyl-L-methionine = N(2)-dimethylguanosine(10) in tRNA + 2 S-adenosyl-L-homocysteine + 2 H(+)</text>
        <dbReference type="Rhea" id="RHEA:43124"/>
        <dbReference type="Rhea" id="RHEA-COMP:10355"/>
        <dbReference type="Rhea" id="RHEA-COMP:10358"/>
        <dbReference type="ChEBI" id="CHEBI:15378"/>
        <dbReference type="ChEBI" id="CHEBI:57856"/>
        <dbReference type="ChEBI" id="CHEBI:59789"/>
        <dbReference type="ChEBI" id="CHEBI:74269"/>
        <dbReference type="ChEBI" id="CHEBI:74513"/>
        <dbReference type="EC" id="2.1.1.213"/>
    </reaction>
</comment>
<dbReference type="Gene3D" id="3.40.50.150">
    <property type="entry name" value="Vaccinia Virus protein VP39"/>
    <property type="match status" value="1"/>
</dbReference>
<dbReference type="AlphaFoldDB" id="A0A8J8CD92"/>